<proteinExistence type="predicted"/>
<protein>
    <recommendedName>
        <fullName evidence="3">S-adenosyl-L-methionine-dependent methyltransferase</fullName>
    </recommendedName>
</protein>
<accession>A0A9W9F561</accession>
<evidence type="ECO:0000313" key="1">
    <source>
        <dbReference type="EMBL" id="KAJ5093686.1"/>
    </source>
</evidence>
<evidence type="ECO:0008006" key="3">
    <source>
        <dbReference type="Google" id="ProtNLM"/>
    </source>
</evidence>
<reference evidence="1" key="2">
    <citation type="journal article" date="2023" name="IMA Fungus">
        <title>Comparative genomic study of the Penicillium genus elucidates a diverse pangenome and 15 lateral gene transfer events.</title>
        <authorList>
            <person name="Petersen C."/>
            <person name="Sorensen T."/>
            <person name="Nielsen M.R."/>
            <person name="Sondergaard T.E."/>
            <person name="Sorensen J.L."/>
            <person name="Fitzpatrick D.A."/>
            <person name="Frisvad J.C."/>
            <person name="Nielsen K.L."/>
        </authorList>
    </citation>
    <scope>NUCLEOTIDE SEQUENCE</scope>
    <source>
        <strain evidence="1">IBT 30069</strain>
    </source>
</reference>
<dbReference type="Gene3D" id="3.40.50.150">
    <property type="entry name" value="Vaccinia Virus protein VP39"/>
    <property type="match status" value="1"/>
</dbReference>
<dbReference type="Pfam" id="PF13489">
    <property type="entry name" value="Methyltransf_23"/>
    <property type="match status" value="1"/>
</dbReference>
<evidence type="ECO:0000313" key="2">
    <source>
        <dbReference type="Proteomes" id="UP001149165"/>
    </source>
</evidence>
<gene>
    <name evidence="1" type="ORF">N7456_009547</name>
</gene>
<keyword evidence="2" id="KW-1185">Reference proteome</keyword>
<dbReference type="CDD" id="cd02440">
    <property type="entry name" value="AdoMet_MTases"/>
    <property type="match status" value="1"/>
</dbReference>
<dbReference type="AlphaFoldDB" id="A0A9W9F561"/>
<dbReference type="InterPro" id="IPR029063">
    <property type="entry name" value="SAM-dependent_MTases_sf"/>
</dbReference>
<name>A0A9W9F561_9EURO</name>
<dbReference type="SUPFAM" id="SSF53335">
    <property type="entry name" value="S-adenosyl-L-methionine-dependent methyltransferases"/>
    <property type="match status" value="1"/>
</dbReference>
<dbReference type="Proteomes" id="UP001149165">
    <property type="component" value="Unassembled WGS sequence"/>
</dbReference>
<organism evidence="1 2">
    <name type="scientific">Penicillium angulare</name>
    <dbReference type="NCBI Taxonomy" id="116970"/>
    <lineage>
        <taxon>Eukaryota</taxon>
        <taxon>Fungi</taxon>
        <taxon>Dikarya</taxon>
        <taxon>Ascomycota</taxon>
        <taxon>Pezizomycotina</taxon>
        <taxon>Eurotiomycetes</taxon>
        <taxon>Eurotiomycetidae</taxon>
        <taxon>Eurotiales</taxon>
        <taxon>Aspergillaceae</taxon>
        <taxon>Penicillium</taxon>
    </lineage>
</organism>
<sequence length="295" mass="34185">MNILTINHRHIVSLLLEYHGENMLHLAPIGENPRHILDVGTGKGNWAMDAADKYPSAMVRGVDLFPPPISWMPPNCQIEVDDLLEEWTWKEPFDFIYIRHLLGSFDEEGWETLYDRCYEEVPKSSGWIEQLEFDIRIHTDDDSLPEDCLLAGWGENFIGCSRRANRSLTIQETMRKSIEKAGFTDIQEKVYKVPVGPWPRDKVLKELGRLNHEHWSAGMEGYAMWLLTKFGAPTPWTPDEVQVYLAKVRGDLKNPTIHGWEFARRIWARKPLEDETYDERIEPGFSPYSSSNPQS</sequence>
<reference evidence="1" key="1">
    <citation type="submission" date="2022-11" db="EMBL/GenBank/DDBJ databases">
        <authorList>
            <person name="Petersen C."/>
        </authorList>
    </citation>
    <scope>NUCLEOTIDE SEQUENCE</scope>
    <source>
        <strain evidence="1">IBT 30069</strain>
    </source>
</reference>
<dbReference type="OrthoDB" id="529367at2759"/>
<comment type="caution">
    <text evidence="1">The sequence shown here is derived from an EMBL/GenBank/DDBJ whole genome shotgun (WGS) entry which is preliminary data.</text>
</comment>
<dbReference type="EMBL" id="JAPQKH010000006">
    <property type="protein sequence ID" value="KAJ5093686.1"/>
    <property type="molecule type" value="Genomic_DNA"/>
</dbReference>